<dbReference type="InterPro" id="IPR036390">
    <property type="entry name" value="WH_DNA-bd_sf"/>
</dbReference>
<dbReference type="SUPFAM" id="SSF46785">
    <property type="entry name" value="Winged helix' DNA-binding domain"/>
    <property type="match status" value="1"/>
</dbReference>
<keyword evidence="3" id="KW-0804">Transcription</keyword>
<protein>
    <submittedName>
        <fullName evidence="5">FCD domain-containing protein</fullName>
    </submittedName>
</protein>
<evidence type="ECO:0000259" key="4">
    <source>
        <dbReference type="PROSITE" id="PS50949"/>
    </source>
</evidence>
<organism evidence="5 6">
    <name type="scientific">Epidermidibacterium keratini</name>
    <dbReference type="NCBI Taxonomy" id="1891644"/>
    <lineage>
        <taxon>Bacteria</taxon>
        <taxon>Bacillati</taxon>
        <taxon>Actinomycetota</taxon>
        <taxon>Actinomycetes</taxon>
        <taxon>Sporichthyales</taxon>
        <taxon>Sporichthyaceae</taxon>
        <taxon>Epidermidibacterium</taxon>
    </lineage>
</organism>
<evidence type="ECO:0000313" key="6">
    <source>
        <dbReference type="Proteomes" id="UP000463857"/>
    </source>
</evidence>
<dbReference type="Gene3D" id="1.20.120.530">
    <property type="entry name" value="GntR ligand-binding domain-like"/>
    <property type="match status" value="1"/>
</dbReference>
<dbReference type="Pfam" id="PF00392">
    <property type="entry name" value="GntR"/>
    <property type="match status" value="1"/>
</dbReference>
<dbReference type="InterPro" id="IPR000524">
    <property type="entry name" value="Tscrpt_reg_HTH_GntR"/>
</dbReference>
<dbReference type="InterPro" id="IPR008920">
    <property type="entry name" value="TF_FadR/GntR_C"/>
</dbReference>
<dbReference type="PANTHER" id="PTHR43537">
    <property type="entry name" value="TRANSCRIPTIONAL REGULATOR, GNTR FAMILY"/>
    <property type="match status" value="1"/>
</dbReference>
<dbReference type="Proteomes" id="UP000463857">
    <property type="component" value="Chromosome"/>
</dbReference>
<dbReference type="OrthoDB" id="4164516at2"/>
<proteinExistence type="predicted"/>
<dbReference type="InParanoid" id="A0A7L4YMX6"/>
<accession>A0A7L4YMX6</accession>
<dbReference type="CDD" id="cd07377">
    <property type="entry name" value="WHTH_GntR"/>
    <property type="match status" value="1"/>
</dbReference>
<evidence type="ECO:0000313" key="5">
    <source>
        <dbReference type="EMBL" id="QHC00625.1"/>
    </source>
</evidence>
<keyword evidence="6" id="KW-1185">Reference proteome</keyword>
<gene>
    <name evidence="5" type="ORF">EK0264_10205</name>
</gene>
<evidence type="ECO:0000256" key="2">
    <source>
        <dbReference type="ARBA" id="ARBA00023125"/>
    </source>
</evidence>
<name>A0A7L4YMX6_9ACTN</name>
<dbReference type="Gene3D" id="1.10.10.10">
    <property type="entry name" value="Winged helix-like DNA-binding domain superfamily/Winged helix DNA-binding domain"/>
    <property type="match status" value="1"/>
</dbReference>
<dbReference type="KEGG" id="eke:EK0264_10205"/>
<dbReference type="InterPro" id="IPR011711">
    <property type="entry name" value="GntR_C"/>
</dbReference>
<reference evidence="5 6" key="1">
    <citation type="journal article" date="2018" name="Int. J. Syst. Evol. Microbiol.">
        <title>Epidermidibacterium keratini gen. nov., sp. nov., a member of the family Sporichthyaceae, isolated from keratin epidermis.</title>
        <authorList>
            <person name="Lee D.G."/>
            <person name="Trujillo M.E."/>
            <person name="Kang S."/>
            <person name="Nam J.J."/>
            <person name="Kim Y.J."/>
        </authorList>
    </citation>
    <scope>NUCLEOTIDE SEQUENCE [LARGE SCALE GENOMIC DNA]</scope>
    <source>
        <strain evidence="5 6">EPI-7</strain>
    </source>
</reference>
<dbReference type="FunCoup" id="A0A7L4YMX6">
    <property type="interactions" value="18"/>
</dbReference>
<dbReference type="GO" id="GO:0003700">
    <property type="term" value="F:DNA-binding transcription factor activity"/>
    <property type="evidence" value="ECO:0007669"/>
    <property type="project" value="InterPro"/>
</dbReference>
<dbReference type="SUPFAM" id="SSF48008">
    <property type="entry name" value="GntR ligand-binding domain-like"/>
    <property type="match status" value="1"/>
</dbReference>
<dbReference type="PANTHER" id="PTHR43537:SF44">
    <property type="entry name" value="GNTR FAMILY REGULATORY PROTEIN"/>
    <property type="match status" value="1"/>
</dbReference>
<dbReference type="Pfam" id="PF07729">
    <property type="entry name" value="FCD"/>
    <property type="match status" value="1"/>
</dbReference>
<dbReference type="InterPro" id="IPR036388">
    <property type="entry name" value="WH-like_DNA-bd_sf"/>
</dbReference>
<feature type="domain" description="HTH gntR-type" evidence="4">
    <location>
        <begin position="18"/>
        <end position="85"/>
    </location>
</feature>
<keyword evidence="1" id="KW-0805">Transcription regulation</keyword>
<evidence type="ECO:0000256" key="3">
    <source>
        <dbReference type="ARBA" id="ARBA00023163"/>
    </source>
</evidence>
<dbReference type="AlphaFoldDB" id="A0A7L4YMX6"/>
<evidence type="ECO:0000256" key="1">
    <source>
        <dbReference type="ARBA" id="ARBA00023015"/>
    </source>
</evidence>
<dbReference type="RefSeq" id="WP_159545296.1">
    <property type="nucleotide sequence ID" value="NZ_CP047156.1"/>
</dbReference>
<dbReference type="GO" id="GO:0003677">
    <property type="term" value="F:DNA binding"/>
    <property type="evidence" value="ECO:0007669"/>
    <property type="project" value="UniProtKB-KW"/>
</dbReference>
<sequence>MSTEPNVVSFGSAPADGRGLHQLVVNRLGMMITSGELATGAKIAPDDVGASLGVSRTVVREALRVLQAKGLVRPRPKTGTRVLGPAEWDLLDKDVIGWRVRGPDRARQLSELLDLRLAVEVSAVRSACRNASDDDIAALQADCDDLFAAGASGDHAAFTEADIRFHNRLLTASANLVFSRFSESFAAVLVAREELATLPDHVDDPTLQEHRDLADAIAARDEQRAAAIATQIIEQSRAEVLASLNK</sequence>
<dbReference type="EMBL" id="CP047156">
    <property type="protein sequence ID" value="QHC00625.1"/>
    <property type="molecule type" value="Genomic_DNA"/>
</dbReference>
<dbReference type="PROSITE" id="PS50949">
    <property type="entry name" value="HTH_GNTR"/>
    <property type="match status" value="1"/>
</dbReference>
<dbReference type="SMART" id="SM00895">
    <property type="entry name" value="FCD"/>
    <property type="match status" value="1"/>
</dbReference>
<dbReference type="SMART" id="SM00345">
    <property type="entry name" value="HTH_GNTR"/>
    <property type="match status" value="1"/>
</dbReference>
<keyword evidence="2" id="KW-0238">DNA-binding</keyword>